<dbReference type="PANTHER" id="PTHR23503">
    <property type="entry name" value="SOLUTE CARRIER FAMILY 2"/>
    <property type="match status" value="1"/>
</dbReference>
<keyword evidence="4 5" id="KW-0472">Membrane</keyword>
<evidence type="ECO:0000313" key="8">
    <source>
        <dbReference type="Proteomes" id="UP000663852"/>
    </source>
</evidence>
<dbReference type="GO" id="GO:0015149">
    <property type="term" value="F:hexose transmembrane transporter activity"/>
    <property type="evidence" value="ECO:0007669"/>
    <property type="project" value="TreeGrafter"/>
</dbReference>
<protein>
    <recommendedName>
        <fullName evidence="6">Major facilitator superfamily (MFS) profile domain-containing protein</fullName>
    </recommendedName>
</protein>
<evidence type="ECO:0000256" key="4">
    <source>
        <dbReference type="ARBA" id="ARBA00023136"/>
    </source>
</evidence>
<keyword evidence="3 5" id="KW-1133">Transmembrane helix</keyword>
<dbReference type="InterPro" id="IPR036259">
    <property type="entry name" value="MFS_trans_sf"/>
</dbReference>
<evidence type="ECO:0000256" key="5">
    <source>
        <dbReference type="SAM" id="Phobius"/>
    </source>
</evidence>
<gene>
    <name evidence="7" type="ORF">EDS130_LOCUS39722</name>
</gene>
<accession>A0A815PUA6</accession>
<comment type="subcellular location">
    <subcellularLocation>
        <location evidence="1">Membrane</location>
        <topology evidence="1">Multi-pass membrane protein</topology>
    </subcellularLocation>
</comment>
<dbReference type="InterPro" id="IPR045263">
    <property type="entry name" value="GLUT"/>
</dbReference>
<dbReference type="GO" id="GO:0016020">
    <property type="term" value="C:membrane"/>
    <property type="evidence" value="ECO:0007669"/>
    <property type="project" value="UniProtKB-SubCell"/>
</dbReference>
<dbReference type="Proteomes" id="UP000663852">
    <property type="component" value="Unassembled WGS sequence"/>
</dbReference>
<sequence>MMLLCFSIQYHILGLGPIPYIYPNEVFTIDMRPAALSISIFASWLCNTIINVLFPLLKSVLAGYTFLIFCLFCTIAFALLWFKMPETKRKKLSEIEAYWAYIN</sequence>
<name>A0A815PUA6_ADIRI</name>
<comment type="caution">
    <text evidence="7">The sequence shown here is derived from an EMBL/GenBank/DDBJ whole genome shotgun (WGS) entry which is preliminary data.</text>
</comment>
<dbReference type="Gene3D" id="1.20.1250.20">
    <property type="entry name" value="MFS general substrate transporter like domains"/>
    <property type="match status" value="1"/>
</dbReference>
<dbReference type="Pfam" id="PF00083">
    <property type="entry name" value="Sugar_tr"/>
    <property type="match status" value="1"/>
</dbReference>
<proteinExistence type="predicted"/>
<evidence type="ECO:0000256" key="1">
    <source>
        <dbReference type="ARBA" id="ARBA00004141"/>
    </source>
</evidence>
<dbReference type="SUPFAM" id="SSF103473">
    <property type="entry name" value="MFS general substrate transporter"/>
    <property type="match status" value="1"/>
</dbReference>
<evidence type="ECO:0000256" key="3">
    <source>
        <dbReference type="ARBA" id="ARBA00022989"/>
    </source>
</evidence>
<dbReference type="PANTHER" id="PTHR23503:SF127">
    <property type="entry name" value="FI08437P-RELATED"/>
    <property type="match status" value="1"/>
</dbReference>
<feature type="domain" description="Major facilitator superfamily (MFS) profile" evidence="6">
    <location>
        <begin position="1"/>
        <end position="88"/>
    </location>
</feature>
<dbReference type="AlphaFoldDB" id="A0A815PUA6"/>
<dbReference type="InterPro" id="IPR005828">
    <property type="entry name" value="MFS_sugar_transport-like"/>
</dbReference>
<reference evidence="7" key="1">
    <citation type="submission" date="2021-02" db="EMBL/GenBank/DDBJ databases">
        <authorList>
            <person name="Nowell W R."/>
        </authorList>
    </citation>
    <scope>NUCLEOTIDE SEQUENCE</scope>
</reference>
<evidence type="ECO:0000313" key="7">
    <source>
        <dbReference type="EMBL" id="CAF1454265.1"/>
    </source>
</evidence>
<dbReference type="OrthoDB" id="4540492at2759"/>
<organism evidence="7 8">
    <name type="scientific">Adineta ricciae</name>
    <name type="common">Rotifer</name>
    <dbReference type="NCBI Taxonomy" id="249248"/>
    <lineage>
        <taxon>Eukaryota</taxon>
        <taxon>Metazoa</taxon>
        <taxon>Spiralia</taxon>
        <taxon>Gnathifera</taxon>
        <taxon>Rotifera</taxon>
        <taxon>Eurotatoria</taxon>
        <taxon>Bdelloidea</taxon>
        <taxon>Adinetida</taxon>
        <taxon>Adinetidae</taxon>
        <taxon>Adineta</taxon>
    </lineage>
</organism>
<evidence type="ECO:0000256" key="2">
    <source>
        <dbReference type="ARBA" id="ARBA00022692"/>
    </source>
</evidence>
<feature type="transmembrane region" description="Helical" evidence="5">
    <location>
        <begin position="34"/>
        <end position="54"/>
    </location>
</feature>
<evidence type="ECO:0000259" key="6">
    <source>
        <dbReference type="PROSITE" id="PS50850"/>
    </source>
</evidence>
<keyword evidence="2 5" id="KW-0812">Transmembrane</keyword>
<feature type="transmembrane region" description="Helical" evidence="5">
    <location>
        <begin position="60"/>
        <end position="82"/>
    </location>
</feature>
<dbReference type="PROSITE" id="PS50850">
    <property type="entry name" value="MFS"/>
    <property type="match status" value="1"/>
</dbReference>
<dbReference type="InterPro" id="IPR020846">
    <property type="entry name" value="MFS_dom"/>
</dbReference>
<dbReference type="EMBL" id="CAJNOJ010000454">
    <property type="protein sequence ID" value="CAF1454265.1"/>
    <property type="molecule type" value="Genomic_DNA"/>
</dbReference>